<evidence type="ECO:0000313" key="4">
    <source>
        <dbReference type="Proteomes" id="UP000676336"/>
    </source>
</evidence>
<feature type="non-terminal residue" evidence="2">
    <location>
        <position position="1"/>
    </location>
</feature>
<protein>
    <submittedName>
        <fullName evidence="2">Uncharacterized protein</fullName>
    </submittedName>
</protein>
<organism evidence="2 4">
    <name type="scientific">Rotaria magnacalcarata</name>
    <dbReference type="NCBI Taxonomy" id="392030"/>
    <lineage>
        <taxon>Eukaryota</taxon>
        <taxon>Metazoa</taxon>
        <taxon>Spiralia</taxon>
        <taxon>Gnathifera</taxon>
        <taxon>Rotifera</taxon>
        <taxon>Eurotatoria</taxon>
        <taxon>Bdelloidea</taxon>
        <taxon>Philodinida</taxon>
        <taxon>Philodinidae</taxon>
        <taxon>Rotaria</taxon>
    </lineage>
</organism>
<evidence type="ECO:0000313" key="2">
    <source>
        <dbReference type="EMBL" id="CAF4547410.1"/>
    </source>
</evidence>
<accession>A0A8S2Y9D8</accession>
<dbReference type="EMBL" id="CAJOBI010117972">
    <property type="protein sequence ID" value="CAF4664134.1"/>
    <property type="molecule type" value="Genomic_DNA"/>
</dbReference>
<dbReference type="Proteomes" id="UP000676336">
    <property type="component" value="Unassembled WGS sequence"/>
</dbReference>
<evidence type="ECO:0000313" key="3">
    <source>
        <dbReference type="EMBL" id="CAF4664134.1"/>
    </source>
</evidence>
<comment type="caution">
    <text evidence="2">The sequence shown here is derived from an EMBL/GenBank/DDBJ whole genome shotgun (WGS) entry which is preliminary data.</text>
</comment>
<evidence type="ECO:0000256" key="1">
    <source>
        <dbReference type="SAM" id="MobiDB-lite"/>
    </source>
</evidence>
<dbReference type="EMBL" id="CAJOBI010092113">
    <property type="protein sequence ID" value="CAF4547410.1"/>
    <property type="molecule type" value="Genomic_DNA"/>
</dbReference>
<feature type="compositionally biased region" description="Polar residues" evidence="1">
    <location>
        <begin position="13"/>
        <end position="25"/>
    </location>
</feature>
<feature type="region of interest" description="Disordered" evidence="1">
    <location>
        <begin position="1"/>
        <end position="25"/>
    </location>
</feature>
<name>A0A8S2Y9D8_9BILA</name>
<sequence>QTPQPPTSSSPTKLEQPQQQDTNPE</sequence>
<gene>
    <name evidence="2" type="ORF">SMN809_LOCUS36890</name>
    <name evidence="3" type="ORF">SMN809_LOCUS41620</name>
</gene>
<proteinExistence type="predicted"/>
<dbReference type="AlphaFoldDB" id="A0A8S2Y9D8"/>
<reference evidence="2" key="1">
    <citation type="submission" date="2021-02" db="EMBL/GenBank/DDBJ databases">
        <authorList>
            <person name="Nowell W R."/>
        </authorList>
    </citation>
    <scope>NUCLEOTIDE SEQUENCE</scope>
</reference>
<feature type="non-terminal residue" evidence="2">
    <location>
        <position position="25"/>
    </location>
</feature>